<dbReference type="InterPro" id="IPR002669">
    <property type="entry name" value="UreD"/>
</dbReference>
<keyword evidence="3" id="KW-0996">Nickel insertion</keyword>
<dbReference type="PANTHER" id="PTHR33643:SF1">
    <property type="entry name" value="UREASE ACCESSORY PROTEIN D"/>
    <property type="match status" value="1"/>
</dbReference>
<proteinExistence type="inferred from homology"/>
<keyword evidence="2 3" id="KW-0143">Chaperone</keyword>
<evidence type="ECO:0000256" key="2">
    <source>
        <dbReference type="ARBA" id="ARBA00023186"/>
    </source>
</evidence>
<organism evidence="4 5">
    <name type="scientific">Paenibacillus vulneris</name>
    <dbReference type="NCBI Taxonomy" id="1133364"/>
    <lineage>
        <taxon>Bacteria</taxon>
        <taxon>Bacillati</taxon>
        <taxon>Bacillota</taxon>
        <taxon>Bacilli</taxon>
        <taxon>Bacillales</taxon>
        <taxon>Paenibacillaceae</taxon>
        <taxon>Paenibacillus</taxon>
    </lineage>
</organism>
<gene>
    <name evidence="3" type="primary">ureD</name>
    <name evidence="4" type="ORF">ACFQ4B_17600</name>
</gene>
<comment type="function">
    <text evidence="3">Required for maturation of urease via the functional incorporation of the urease nickel metallocenter.</text>
</comment>
<name>A0ABW3UMD3_9BACL</name>
<evidence type="ECO:0000313" key="4">
    <source>
        <dbReference type="EMBL" id="MFD1221938.1"/>
    </source>
</evidence>
<comment type="subunit">
    <text evidence="3">UreD, UreF and UreG form a complex that acts as a GTP-hydrolysis-dependent molecular chaperone, activating the urease apoprotein by helping to assemble the nickel containing metallocenter of UreC. The UreE protein probably delivers the nickel.</text>
</comment>
<comment type="caution">
    <text evidence="4">The sequence shown here is derived from an EMBL/GenBank/DDBJ whole genome shotgun (WGS) entry which is preliminary data.</text>
</comment>
<evidence type="ECO:0000313" key="5">
    <source>
        <dbReference type="Proteomes" id="UP001597180"/>
    </source>
</evidence>
<evidence type="ECO:0000256" key="1">
    <source>
        <dbReference type="ARBA" id="ARBA00007177"/>
    </source>
</evidence>
<keyword evidence="3" id="KW-0963">Cytoplasm</keyword>
<accession>A0ABW3UMD3</accession>
<dbReference type="Pfam" id="PF01774">
    <property type="entry name" value="UreD"/>
    <property type="match status" value="1"/>
</dbReference>
<comment type="subcellular location">
    <subcellularLocation>
        <location evidence="3">Cytoplasm</location>
    </subcellularLocation>
</comment>
<sequence length="289" mass="33111">MPRVTGRVSASFTDVNGVTRLGDRYHSYPLKIAKAFPFDEGQLGVYLMDASPGIMSGDAYELDWRFGQNTKVYVTNQSYTKVHPRFRDAEGQGLHEPSRQTQKLHLMEGSYVEYMPEPLMLYKDACFNSLTEVRMEKSSTLIASEMVCPGRTHRGELFEYEQYKNEFHVYYDDEWIFCGRQRIQPSVQSLKGIGSWGNYTHYGTLYVFSEEADASFAEALLEYLDQITGLAAPAPRMSSLFYGVSRSCRLGVLVSVLGFKGYEVQEFLEKAWRFSRSRIFSAEPLVIRK</sequence>
<reference evidence="5" key="1">
    <citation type="journal article" date="2019" name="Int. J. Syst. Evol. Microbiol.">
        <title>The Global Catalogue of Microorganisms (GCM) 10K type strain sequencing project: providing services to taxonomists for standard genome sequencing and annotation.</title>
        <authorList>
            <consortium name="The Broad Institute Genomics Platform"/>
            <consortium name="The Broad Institute Genome Sequencing Center for Infectious Disease"/>
            <person name="Wu L."/>
            <person name="Ma J."/>
        </authorList>
    </citation>
    <scope>NUCLEOTIDE SEQUENCE [LARGE SCALE GENOMIC DNA]</scope>
    <source>
        <strain evidence="5">CCUG 53270</strain>
    </source>
</reference>
<dbReference type="Proteomes" id="UP001597180">
    <property type="component" value="Unassembled WGS sequence"/>
</dbReference>
<comment type="similarity">
    <text evidence="1 3">Belongs to the UreD family.</text>
</comment>
<protein>
    <recommendedName>
        <fullName evidence="3">Urease accessory protein UreD</fullName>
    </recommendedName>
</protein>
<dbReference type="HAMAP" id="MF_01384">
    <property type="entry name" value="UreD"/>
    <property type="match status" value="1"/>
</dbReference>
<dbReference type="PANTHER" id="PTHR33643">
    <property type="entry name" value="UREASE ACCESSORY PROTEIN D"/>
    <property type="match status" value="1"/>
</dbReference>
<keyword evidence="5" id="KW-1185">Reference proteome</keyword>
<dbReference type="EMBL" id="JBHTLU010000019">
    <property type="protein sequence ID" value="MFD1221938.1"/>
    <property type="molecule type" value="Genomic_DNA"/>
</dbReference>
<dbReference type="RefSeq" id="WP_079909648.1">
    <property type="nucleotide sequence ID" value="NZ_BAABJG010000003.1"/>
</dbReference>
<evidence type="ECO:0000256" key="3">
    <source>
        <dbReference type="HAMAP-Rule" id="MF_01384"/>
    </source>
</evidence>